<keyword evidence="4" id="KW-1185">Reference proteome</keyword>
<dbReference type="EMBL" id="KI393866">
    <property type="protein sequence ID" value="ERN06976.1"/>
    <property type="molecule type" value="Genomic_DNA"/>
</dbReference>
<sequence length="74" mass="8232">MPASKHLAKEARPLPYLKPTGGAHPPQLSDRGRVETEEERRQGRRGGKKRCTIMIMVIGVMNWGLGLRGIRVQG</sequence>
<feature type="compositionally biased region" description="Basic and acidic residues" evidence="1">
    <location>
        <begin position="30"/>
        <end position="41"/>
    </location>
</feature>
<protein>
    <submittedName>
        <fullName evidence="3">Uncharacterized protein</fullName>
    </submittedName>
</protein>
<keyword evidence="2" id="KW-0472">Membrane</keyword>
<accession>W1PH66</accession>
<proteinExistence type="predicted"/>
<dbReference type="HOGENOM" id="CLU_2691055_0_0_1"/>
<organism evidence="3 4">
    <name type="scientific">Amborella trichopoda</name>
    <dbReference type="NCBI Taxonomy" id="13333"/>
    <lineage>
        <taxon>Eukaryota</taxon>
        <taxon>Viridiplantae</taxon>
        <taxon>Streptophyta</taxon>
        <taxon>Embryophyta</taxon>
        <taxon>Tracheophyta</taxon>
        <taxon>Spermatophyta</taxon>
        <taxon>Magnoliopsida</taxon>
        <taxon>Amborellales</taxon>
        <taxon>Amborellaceae</taxon>
        <taxon>Amborella</taxon>
    </lineage>
</organism>
<name>W1PH66_AMBTC</name>
<evidence type="ECO:0000313" key="4">
    <source>
        <dbReference type="Proteomes" id="UP000017836"/>
    </source>
</evidence>
<keyword evidence="2" id="KW-0812">Transmembrane</keyword>
<evidence type="ECO:0000256" key="2">
    <source>
        <dbReference type="SAM" id="Phobius"/>
    </source>
</evidence>
<dbReference type="Gramene" id="ERN06976">
    <property type="protein sequence ID" value="ERN06976"/>
    <property type="gene ID" value="AMTR_s00005p00269130"/>
</dbReference>
<feature type="region of interest" description="Disordered" evidence="1">
    <location>
        <begin position="1"/>
        <end position="48"/>
    </location>
</feature>
<reference evidence="4" key="1">
    <citation type="journal article" date="2013" name="Science">
        <title>The Amborella genome and the evolution of flowering plants.</title>
        <authorList>
            <consortium name="Amborella Genome Project"/>
        </authorList>
    </citation>
    <scope>NUCLEOTIDE SEQUENCE [LARGE SCALE GENOMIC DNA]</scope>
</reference>
<evidence type="ECO:0000313" key="3">
    <source>
        <dbReference type="EMBL" id="ERN06976.1"/>
    </source>
</evidence>
<keyword evidence="2" id="KW-1133">Transmembrane helix</keyword>
<gene>
    <name evidence="3" type="ORF">AMTR_s00005p00269130</name>
</gene>
<dbReference type="AlphaFoldDB" id="W1PH66"/>
<dbReference type="Proteomes" id="UP000017836">
    <property type="component" value="Unassembled WGS sequence"/>
</dbReference>
<evidence type="ECO:0000256" key="1">
    <source>
        <dbReference type="SAM" id="MobiDB-lite"/>
    </source>
</evidence>
<feature type="transmembrane region" description="Helical" evidence="2">
    <location>
        <begin position="51"/>
        <end position="70"/>
    </location>
</feature>